<evidence type="ECO:0000313" key="3">
    <source>
        <dbReference type="Proteomes" id="UP000533637"/>
    </source>
</evidence>
<organism evidence="2 3">
    <name type="scientific">Parabacteroides faecis</name>
    <dbReference type="NCBI Taxonomy" id="1217282"/>
    <lineage>
        <taxon>Bacteria</taxon>
        <taxon>Pseudomonadati</taxon>
        <taxon>Bacteroidota</taxon>
        <taxon>Bacteroidia</taxon>
        <taxon>Bacteroidales</taxon>
        <taxon>Tannerellaceae</taxon>
        <taxon>Parabacteroides</taxon>
    </lineage>
</organism>
<protein>
    <submittedName>
        <fullName evidence="2">RimJ/RimL family protein N-acetyltransferase</fullName>
    </submittedName>
</protein>
<dbReference type="Pfam" id="PF00583">
    <property type="entry name" value="Acetyltransf_1"/>
    <property type="match status" value="1"/>
</dbReference>
<dbReference type="CDD" id="cd04301">
    <property type="entry name" value="NAT_SF"/>
    <property type="match status" value="1"/>
</dbReference>
<dbReference type="Gene3D" id="3.40.630.30">
    <property type="match status" value="1"/>
</dbReference>
<dbReference type="Proteomes" id="UP000533637">
    <property type="component" value="Unassembled WGS sequence"/>
</dbReference>
<evidence type="ECO:0000259" key="1">
    <source>
        <dbReference type="PROSITE" id="PS51186"/>
    </source>
</evidence>
<dbReference type="InterPro" id="IPR016181">
    <property type="entry name" value="Acyl_CoA_acyltransferase"/>
</dbReference>
<dbReference type="PROSITE" id="PS51186">
    <property type="entry name" value="GNAT"/>
    <property type="match status" value="1"/>
</dbReference>
<name>A0ABR6KPC8_9BACT</name>
<comment type="caution">
    <text evidence="2">The sequence shown here is derived from an EMBL/GenBank/DDBJ whole genome shotgun (WGS) entry which is preliminary data.</text>
</comment>
<sequence>MINKKELVLKPLMDEDIPYFNKWLDKEYIWKWFGDKEDWLDEIRERDGKYDFLKHFIVCHEDQRIGYCLYTDCFFLKDLEEDGHDFNALYGDVVEENHTFEIGYLIGEEEYLNKGLGKRIIQMLEEKLVEIGGKEIAADPVEENIISIKVLLRNGFQKKSDGDYRKVIIDR</sequence>
<reference evidence="2 3" key="1">
    <citation type="submission" date="2020-08" db="EMBL/GenBank/DDBJ databases">
        <title>Genomic Encyclopedia of Type Strains, Phase IV (KMG-IV): sequencing the most valuable type-strain genomes for metagenomic binning, comparative biology and taxonomic classification.</title>
        <authorList>
            <person name="Goeker M."/>
        </authorList>
    </citation>
    <scope>NUCLEOTIDE SEQUENCE [LARGE SCALE GENOMIC DNA]</scope>
    <source>
        <strain evidence="2 3">DSM 102983</strain>
    </source>
</reference>
<feature type="domain" description="N-acetyltransferase" evidence="1">
    <location>
        <begin position="7"/>
        <end position="171"/>
    </location>
</feature>
<dbReference type="InterPro" id="IPR000182">
    <property type="entry name" value="GNAT_dom"/>
</dbReference>
<gene>
    <name evidence="2" type="ORF">GGQ57_003269</name>
</gene>
<evidence type="ECO:0000313" key="2">
    <source>
        <dbReference type="EMBL" id="MBB4623357.1"/>
    </source>
</evidence>
<dbReference type="SUPFAM" id="SSF55729">
    <property type="entry name" value="Acyl-CoA N-acyltransferases (Nat)"/>
    <property type="match status" value="1"/>
</dbReference>
<keyword evidence="3" id="KW-1185">Reference proteome</keyword>
<proteinExistence type="predicted"/>
<dbReference type="PANTHER" id="PTHR43415">
    <property type="entry name" value="SPERMIDINE N(1)-ACETYLTRANSFERASE"/>
    <property type="match status" value="1"/>
</dbReference>
<accession>A0ABR6KPC8</accession>
<dbReference type="EMBL" id="JACHOC010000006">
    <property type="protein sequence ID" value="MBB4623357.1"/>
    <property type="molecule type" value="Genomic_DNA"/>
</dbReference>
<dbReference type="RefSeq" id="WP_183671493.1">
    <property type="nucleotide sequence ID" value="NZ_BMPB01000007.1"/>
</dbReference>
<dbReference type="PANTHER" id="PTHR43415:SF3">
    <property type="entry name" value="GNAT-FAMILY ACETYLTRANSFERASE"/>
    <property type="match status" value="1"/>
</dbReference>